<dbReference type="PROSITE" id="PS51257">
    <property type="entry name" value="PROKAR_LIPOPROTEIN"/>
    <property type="match status" value="1"/>
</dbReference>
<feature type="transmembrane region" description="Helical" evidence="6">
    <location>
        <begin position="431"/>
        <end position="452"/>
    </location>
</feature>
<evidence type="ECO:0000256" key="5">
    <source>
        <dbReference type="ARBA" id="ARBA00023136"/>
    </source>
</evidence>
<dbReference type="OrthoDB" id="9812886at2"/>
<dbReference type="PANTHER" id="PTHR30572:SF9">
    <property type="entry name" value="ABC TRANSPORTER PERMEASE PROTEIN"/>
    <property type="match status" value="1"/>
</dbReference>
<dbReference type="GO" id="GO:0005886">
    <property type="term" value="C:plasma membrane"/>
    <property type="evidence" value="ECO:0007669"/>
    <property type="project" value="UniProtKB-SubCell"/>
</dbReference>
<evidence type="ECO:0000259" key="8">
    <source>
        <dbReference type="Pfam" id="PF12704"/>
    </source>
</evidence>
<dbReference type="RefSeq" id="WP_055154091.1">
    <property type="nucleotide sequence ID" value="NZ_CZAW01000100.1"/>
</dbReference>
<keyword evidence="9" id="KW-0067">ATP-binding</keyword>
<keyword evidence="2" id="KW-1003">Cell membrane</keyword>
<keyword evidence="9" id="KW-0547">Nucleotide-binding</keyword>
<evidence type="ECO:0000256" key="4">
    <source>
        <dbReference type="ARBA" id="ARBA00022989"/>
    </source>
</evidence>
<keyword evidence="5 6" id="KW-0472">Membrane</keyword>
<dbReference type="Proteomes" id="UP000095712">
    <property type="component" value="Unassembled WGS sequence"/>
</dbReference>
<dbReference type="PANTHER" id="PTHR30572">
    <property type="entry name" value="MEMBRANE COMPONENT OF TRANSPORTER-RELATED"/>
    <property type="match status" value="1"/>
</dbReference>
<feature type="domain" description="MacB-like periplasmic core" evidence="8">
    <location>
        <begin position="120"/>
        <end position="280"/>
    </location>
</feature>
<feature type="domain" description="ABC3 transporter permease C-terminal" evidence="7">
    <location>
        <begin position="313"/>
        <end position="458"/>
    </location>
</feature>
<dbReference type="Pfam" id="PF02687">
    <property type="entry name" value="FtsX"/>
    <property type="match status" value="1"/>
</dbReference>
<dbReference type="EC" id="3.6.3.-" evidence="9"/>
<evidence type="ECO:0000313" key="10">
    <source>
        <dbReference type="EMBL" id="MZL35348.1"/>
    </source>
</evidence>
<evidence type="ECO:0000313" key="12">
    <source>
        <dbReference type="Proteomes" id="UP000477285"/>
    </source>
</evidence>
<sequence length="466" mass="52913">MGVMKRAILSVWRKKTKTLLFLITVIVISCFEFGINSTKNAQIAIQNSVQAAAQRSFRIEVNLTDYRQRLMDIPVTRLPNGATLSKMPNNQFGSVLMEDIQSIAQVEGIQFYNITTAPFAVNPYNFKRIEDIESDQYEDQQAVTLIGNLKMNQDREILNGTLKLKEGRWGDENDSNVCVISDEIAKMNELNIGDELQFNDYKDRENSSVYTATIIGVYLNAKSIEALMPGDTYRGENIIFTDLNFPEKVTGSPGDPLYQNATFFIESGKNYKQVKSNIEKVNVNWKRYDLIDDSGRIEQLSENFGNISQIGNVLFVICMVAGIIIVFLNFLFWVRQRQREIGILISLGKSKFEIIGQFLIEAILISCVAFFISIFISPIVAENMTNYIVMEQNDEVKENARIIAEQTEGPTSSEGVSEEHPTVNIQFKPIMFIRSFLQIIVIIISAVILMSFSITKKRPKDILYAR</sequence>
<evidence type="ECO:0000259" key="7">
    <source>
        <dbReference type="Pfam" id="PF02687"/>
    </source>
</evidence>
<evidence type="ECO:0000313" key="11">
    <source>
        <dbReference type="Proteomes" id="UP000095712"/>
    </source>
</evidence>
<keyword evidence="4 6" id="KW-1133">Transmembrane helix</keyword>
<proteinExistence type="predicted"/>
<dbReference type="GO" id="GO:0005524">
    <property type="term" value="F:ATP binding"/>
    <property type="evidence" value="ECO:0007669"/>
    <property type="project" value="UniProtKB-KW"/>
</dbReference>
<gene>
    <name evidence="9" type="primary">macB_10</name>
    <name evidence="9" type="ORF">ERS852523_04306</name>
    <name evidence="10" type="ORF">GT728_19755</name>
</gene>
<evidence type="ECO:0000256" key="2">
    <source>
        <dbReference type="ARBA" id="ARBA00022475"/>
    </source>
</evidence>
<accession>A0A174UDJ0</accession>
<feature type="transmembrane region" description="Helical" evidence="6">
    <location>
        <begin position="355"/>
        <end position="381"/>
    </location>
</feature>
<dbReference type="InterPro" id="IPR050250">
    <property type="entry name" value="Macrolide_Exporter_MacB"/>
</dbReference>
<dbReference type="AlphaFoldDB" id="A0A174UDJ0"/>
<feature type="transmembrane region" description="Helical" evidence="6">
    <location>
        <begin position="313"/>
        <end position="334"/>
    </location>
</feature>
<organism evidence="9 11">
    <name type="scientific">Blautia wexlerae</name>
    <dbReference type="NCBI Taxonomy" id="418240"/>
    <lineage>
        <taxon>Bacteria</taxon>
        <taxon>Bacillati</taxon>
        <taxon>Bacillota</taxon>
        <taxon>Clostridia</taxon>
        <taxon>Lachnospirales</taxon>
        <taxon>Lachnospiraceae</taxon>
        <taxon>Blautia</taxon>
    </lineage>
</organism>
<evidence type="ECO:0000313" key="9">
    <source>
        <dbReference type="EMBL" id="CUQ18791.1"/>
    </source>
</evidence>
<dbReference type="InterPro" id="IPR003838">
    <property type="entry name" value="ABC3_permease_C"/>
</dbReference>
<name>A0A174UDJ0_9FIRM</name>
<protein>
    <submittedName>
        <fullName evidence="10">FtsX-like permease family protein</fullName>
    </submittedName>
    <submittedName>
        <fullName evidence="9">Macrolide export ATP-binding/permease protein MacB</fullName>
        <ecNumber evidence="9">3.6.3.-</ecNumber>
    </submittedName>
</protein>
<dbReference type="Pfam" id="PF12704">
    <property type="entry name" value="MacB_PCD"/>
    <property type="match status" value="1"/>
</dbReference>
<dbReference type="GO" id="GO:0016787">
    <property type="term" value="F:hydrolase activity"/>
    <property type="evidence" value="ECO:0007669"/>
    <property type="project" value="UniProtKB-KW"/>
</dbReference>
<keyword evidence="3 6" id="KW-0812">Transmembrane</keyword>
<evidence type="ECO:0000256" key="3">
    <source>
        <dbReference type="ARBA" id="ARBA00022692"/>
    </source>
</evidence>
<evidence type="ECO:0000256" key="1">
    <source>
        <dbReference type="ARBA" id="ARBA00004651"/>
    </source>
</evidence>
<evidence type="ECO:0000256" key="6">
    <source>
        <dbReference type="SAM" id="Phobius"/>
    </source>
</evidence>
<comment type="subcellular location">
    <subcellularLocation>
        <location evidence="1">Cell membrane</location>
        <topology evidence="1">Multi-pass membrane protein</topology>
    </subcellularLocation>
</comment>
<dbReference type="EMBL" id="CZAW01000100">
    <property type="protein sequence ID" value="CUQ18791.1"/>
    <property type="molecule type" value="Genomic_DNA"/>
</dbReference>
<dbReference type="EMBL" id="WWVQ01000089">
    <property type="protein sequence ID" value="MZL35348.1"/>
    <property type="molecule type" value="Genomic_DNA"/>
</dbReference>
<dbReference type="InterPro" id="IPR025857">
    <property type="entry name" value="MacB_PCD"/>
</dbReference>
<dbReference type="GO" id="GO:0022857">
    <property type="term" value="F:transmembrane transporter activity"/>
    <property type="evidence" value="ECO:0007669"/>
    <property type="project" value="TreeGrafter"/>
</dbReference>
<reference evidence="10 12" key="2">
    <citation type="journal article" date="2019" name="Nat. Med.">
        <title>A library of human gut bacterial isolates paired with longitudinal multiomics data enables mechanistic microbiome research.</title>
        <authorList>
            <person name="Poyet M."/>
            <person name="Groussin M."/>
            <person name="Gibbons S.M."/>
            <person name="Avila-Pacheco J."/>
            <person name="Jiang X."/>
            <person name="Kearney S.M."/>
            <person name="Perrotta A.R."/>
            <person name="Berdy B."/>
            <person name="Zhao S."/>
            <person name="Lieberman T.D."/>
            <person name="Swanson P.K."/>
            <person name="Smith M."/>
            <person name="Roesemann S."/>
            <person name="Alexander J.E."/>
            <person name="Rich S.A."/>
            <person name="Livny J."/>
            <person name="Vlamakis H."/>
            <person name="Clish C."/>
            <person name="Bullock K."/>
            <person name="Deik A."/>
            <person name="Scott J."/>
            <person name="Pierce K.A."/>
            <person name="Xavier R.J."/>
            <person name="Alm E.J."/>
        </authorList>
    </citation>
    <scope>NUCLEOTIDE SEQUENCE [LARGE SCALE GENOMIC DNA]</scope>
    <source>
        <strain evidence="10 12">BIOML-A1</strain>
    </source>
</reference>
<keyword evidence="9" id="KW-0378">Hydrolase</keyword>
<reference evidence="9 11" key="1">
    <citation type="submission" date="2015-09" db="EMBL/GenBank/DDBJ databases">
        <authorList>
            <consortium name="Pathogen Informatics"/>
        </authorList>
    </citation>
    <scope>NUCLEOTIDE SEQUENCE [LARGE SCALE GENOMIC DNA]</scope>
    <source>
        <strain evidence="9 11">2789STDY5834911</strain>
    </source>
</reference>
<dbReference type="Proteomes" id="UP000477285">
    <property type="component" value="Unassembled WGS sequence"/>
</dbReference>